<name>A0AAE0KG49_9PEZI</name>
<comment type="caution">
    <text evidence="2">The sequence shown here is derived from an EMBL/GenBank/DDBJ whole genome shotgun (WGS) entry which is preliminary data.</text>
</comment>
<evidence type="ECO:0000313" key="3">
    <source>
        <dbReference type="Proteomes" id="UP001287356"/>
    </source>
</evidence>
<dbReference type="EMBL" id="JAULSN010000003">
    <property type="protein sequence ID" value="KAK3375861.1"/>
    <property type="molecule type" value="Genomic_DNA"/>
</dbReference>
<feature type="region of interest" description="Disordered" evidence="1">
    <location>
        <begin position="51"/>
        <end position="214"/>
    </location>
</feature>
<sequence length="214" mass="22292">MFLCQVTMSNITPRRSNGTETRAGTSVFPANTVRSNFAAYKTAYPPSRASCYAPSRGDRCAPSRAPSNAPSRPPSNAPPRAPSNAPSRAASNAPSRTASNGPSRASNRQSGVSYAPSRASNVPSKASNTASRAGSSSTRLSGIQVGQLAASSAGSTQSRYAPTQQVRLTPKKSPGADGATKTQVNQICSISMMSSWKSRHQLGSRETLDTKGLQ</sequence>
<feature type="compositionally biased region" description="Polar residues" evidence="1">
    <location>
        <begin position="101"/>
        <end position="141"/>
    </location>
</feature>
<feature type="compositionally biased region" description="Low complexity" evidence="1">
    <location>
        <begin position="82"/>
        <end position="100"/>
    </location>
</feature>
<organism evidence="2 3">
    <name type="scientific">Lasiosphaeria ovina</name>
    <dbReference type="NCBI Taxonomy" id="92902"/>
    <lineage>
        <taxon>Eukaryota</taxon>
        <taxon>Fungi</taxon>
        <taxon>Dikarya</taxon>
        <taxon>Ascomycota</taxon>
        <taxon>Pezizomycotina</taxon>
        <taxon>Sordariomycetes</taxon>
        <taxon>Sordariomycetidae</taxon>
        <taxon>Sordariales</taxon>
        <taxon>Lasiosphaeriaceae</taxon>
        <taxon>Lasiosphaeria</taxon>
    </lineage>
</organism>
<gene>
    <name evidence="2" type="ORF">B0T24DRAFT_207890</name>
</gene>
<proteinExistence type="predicted"/>
<dbReference type="Proteomes" id="UP001287356">
    <property type="component" value="Unassembled WGS sequence"/>
</dbReference>
<dbReference type="AlphaFoldDB" id="A0AAE0KG49"/>
<keyword evidence="3" id="KW-1185">Reference proteome</keyword>
<evidence type="ECO:0000313" key="2">
    <source>
        <dbReference type="EMBL" id="KAK3375861.1"/>
    </source>
</evidence>
<evidence type="ECO:0000256" key="1">
    <source>
        <dbReference type="SAM" id="MobiDB-lite"/>
    </source>
</evidence>
<feature type="compositionally biased region" description="Polar residues" evidence="1">
    <location>
        <begin position="180"/>
        <end position="196"/>
    </location>
</feature>
<reference evidence="2" key="1">
    <citation type="journal article" date="2023" name="Mol. Phylogenet. Evol.">
        <title>Genome-scale phylogeny and comparative genomics of the fungal order Sordariales.</title>
        <authorList>
            <person name="Hensen N."/>
            <person name="Bonometti L."/>
            <person name="Westerberg I."/>
            <person name="Brannstrom I.O."/>
            <person name="Guillou S."/>
            <person name="Cros-Aarteil S."/>
            <person name="Calhoun S."/>
            <person name="Haridas S."/>
            <person name="Kuo A."/>
            <person name="Mondo S."/>
            <person name="Pangilinan J."/>
            <person name="Riley R."/>
            <person name="LaButti K."/>
            <person name="Andreopoulos B."/>
            <person name="Lipzen A."/>
            <person name="Chen C."/>
            <person name="Yan M."/>
            <person name="Daum C."/>
            <person name="Ng V."/>
            <person name="Clum A."/>
            <person name="Steindorff A."/>
            <person name="Ohm R.A."/>
            <person name="Martin F."/>
            <person name="Silar P."/>
            <person name="Natvig D.O."/>
            <person name="Lalanne C."/>
            <person name="Gautier V."/>
            <person name="Ament-Velasquez S.L."/>
            <person name="Kruys A."/>
            <person name="Hutchinson M.I."/>
            <person name="Powell A.J."/>
            <person name="Barry K."/>
            <person name="Miller A.N."/>
            <person name="Grigoriev I.V."/>
            <person name="Debuchy R."/>
            <person name="Gladieux P."/>
            <person name="Hiltunen Thoren M."/>
            <person name="Johannesson H."/>
        </authorList>
    </citation>
    <scope>NUCLEOTIDE SEQUENCE</scope>
    <source>
        <strain evidence="2">CBS 958.72</strain>
    </source>
</reference>
<accession>A0AAE0KG49</accession>
<feature type="compositionally biased region" description="Pro residues" evidence="1">
    <location>
        <begin position="71"/>
        <end position="81"/>
    </location>
</feature>
<feature type="compositionally biased region" description="Polar residues" evidence="1">
    <location>
        <begin position="149"/>
        <end position="167"/>
    </location>
</feature>
<reference evidence="2" key="2">
    <citation type="submission" date="2023-06" db="EMBL/GenBank/DDBJ databases">
        <authorList>
            <consortium name="Lawrence Berkeley National Laboratory"/>
            <person name="Haridas S."/>
            <person name="Hensen N."/>
            <person name="Bonometti L."/>
            <person name="Westerberg I."/>
            <person name="Brannstrom I.O."/>
            <person name="Guillou S."/>
            <person name="Cros-Aarteil S."/>
            <person name="Calhoun S."/>
            <person name="Kuo A."/>
            <person name="Mondo S."/>
            <person name="Pangilinan J."/>
            <person name="Riley R."/>
            <person name="Labutti K."/>
            <person name="Andreopoulos B."/>
            <person name="Lipzen A."/>
            <person name="Chen C."/>
            <person name="Yanf M."/>
            <person name="Daum C."/>
            <person name="Ng V."/>
            <person name="Clum A."/>
            <person name="Steindorff A."/>
            <person name="Ohm R."/>
            <person name="Martin F."/>
            <person name="Silar P."/>
            <person name="Natvig D."/>
            <person name="Lalanne C."/>
            <person name="Gautier V."/>
            <person name="Ament-Velasquez S.L."/>
            <person name="Kruys A."/>
            <person name="Hutchinson M.I."/>
            <person name="Powell A.J."/>
            <person name="Barry K."/>
            <person name="Miller A.N."/>
            <person name="Grigoriev I.V."/>
            <person name="Debuchy R."/>
            <person name="Gladieux P."/>
            <person name="Thoren M.H."/>
            <person name="Johannesson H."/>
        </authorList>
    </citation>
    <scope>NUCLEOTIDE SEQUENCE</scope>
    <source>
        <strain evidence="2">CBS 958.72</strain>
    </source>
</reference>
<protein>
    <submittedName>
        <fullName evidence="2">Uncharacterized protein</fullName>
    </submittedName>
</protein>